<dbReference type="Proteomes" id="UP000576082">
    <property type="component" value="Unassembled WGS sequence"/>
</dbReference>
<evidence type="ECO:0000313" key="2">
    <source>
        <dbReference type="EMBL" id="NME72561.1"/>
    </source>
</evidence>
<sequence>MKNFIIFFILLFSSTNLCAQLPLQLWDFAPTNTRMYFPEKLGKAQEFHIQTDYHFLRFNSHDLKFTQFRSVAPFEKKHKMEQLVDKVDLNLMTMYLEYNGEKFKVIRGEGTADYMGEWVEGGKFYQRRFIDGLRLEDGPLFEFGLEIASWADAFSFTLTYEESFLPEDEMKLYIEFDFPEEMYKVSKSSSNVVTVEGRHEMIWELYSDNSENLVRSNGTQVVIEGNLSHKSLSALFKVRHAFQRNDEVIVVVATDKNTPFDRLQAYRDIQKQATVVKLSGNMEPKFGMERTKLILHNPSDTEQMERFIFEKTDHVKDITGGALILRDKDGYPTGIPIQISKNWHNDYYTRYEGPWIRGYTILAIPPRQTVELELTRVTGFWGNLPAVSHSQLSLSSWGKKHPTSHQLWEETAVGAFGESICYEPYGGSTQSMITDVRPLFVQSTKENIPEPYKYNWTPNVGGGDFLRFYGLKGHLRKIKEIKVEYKRNCPNLSEVIYKGKTEDGEADYKLTTFLIRSNDYLRAYYHVELEVNETIDFNRLAIAQFGSETYAFSHENNFAYGNENGVFLDIENEREKEGYSLQNIDAPGAAPWVSMHNAENQLPGKYGTWANRGLVLREWKSIIDGKLIDPQFSTYVHFSKKINKNVTLVELNLPAHIRSLHKGDKIDAVIELCVLPNEADSYYGDNQVFKEFIKKEANTWKPMYREAYQNTLQVNLKKGKLVRRTPLMIEAENDEVVVDLSNGLGYVPITISGISNYKDFKAIITRNGDFINLREQEKFGNDYWQTDFDTESRTWQVTYSIPMDVKIEP</sequence>
<dbReference type="AlphaFoldDB" id="A0A7X9S1G2"/>
<evidence type="ECO:0000256" key="1">
    <source>
        <dbReference type="SAM" id="SignalP"/>
    </source>
</evidence>
<feature type="signal peptide" evidence="1">
    <location>
        <begin position="1"/>
        <end position="19"/>
    </location>
</feature>
<protein>
    <submittedName>
        <fullName evidence="2">Uncharacterized protein</fullName>
    </submittedName>
</protein>
<name>A0A7X9S1G2_9BACT</name>
<keyword evidence="1" id="KW-0732">Signal</keyword>
<accession>A0A7X9S1G2</accession>
<feature type="chain" id="PRO_5031163738" evidence="1">
    <location>
        <begin position="20"/>
        <end position="809"/>
    </location>
</feature>
<gene>
    <name evidence="2" type="ORF">HHU12_31665</name>
</gene>
<reference evidence="2 3" key="1">
    <citation type="submission" date="2020-04" db="EMBL/GenBank/DDBJ databases">
        <title>Flammeovirga sp. SR4, a novel species isolated from seawater.</title>
        <authorList>
            <person name="Wang X."/>
        </authorList>
    </citation>
    <scope>NUCLEOTIDE SEQUENCE [LARGE SCALE GENOMIC DNA]</scope>
    <source>
        <strain evidence="2 3">ATCC 23126</strain>
    </source>
</reference>
<evidence type="ECO:0000313" key="3">
    <source>
        <dbReference type="Proteomes" id="UP000576082"/>
    </source>
</evidence>
<keyword evidence="3" id="KW-1185">Reference proteome</keyword>
<proteinExistence type="predicted"/>
<organism evidence="2 3">
    <name type="scientific">Flammeovirga aprica JL-4</name>
    <dbReference type="NCBI Taxonomy" id="694437"/>
    <lineage>
        <taxon>Bacteria</taxon>
        <taxon>Pseudomonadati</taxon>
        <taxon>Bacteroidota</taxon>
        <taxon>Cytophagia</taxon>
        <taxon>Cytophagales</taxon>
        <taxon>Flammeovirgaceae</taxon>
        <taxon>Flammeovirga</taxon>
    </lineage>
</organism>
<dbReference type="EMBL" id="JABANE010000176">
    <property type="protein sequence ID" value="NME72561.1"/>
    <property type="molecule type" value="Genomic_DNA"/>
</dbReference>
<comment type="caution">
    <text evidence="2">The sequence shown here is derived from an EMBL/GenBank/DDBJ whole genome shotgun (WGS) entry which is preliminary data.</text>
</comment>